<proteinExistence type="predicted"/>
<dbReference type="InterPro" id="IPR036412">
    <property type="entry name" value="HAD-like_sf"/>
</dbReference>
<dbReference type="PANTHER" id="PTHR43611:SF3">
    <property type="entry name" value="FLAVIN MONONUCLEOTIDE HYDROLASE 1, CHLOROPLATIC"/>
    <property type="match status" value="1"/>
</dbReference>
<protein>
    <submittedName>
        <fullName evidence="1">HAD family phosphatase</fullName>
    </submittedName>
</protein>
<dbReference type="InterPro" id="IPR023198">
    <property type="entry name" value="PGP-like_dom2"/>
</dbReference>
<dbReference type="EMBL" id="JARRAG010000001">
    <property type="protein sequence ID" value="MDG3003022.1"/>
    <property type="molecule type" value="Genomic_DNA"/>
</dbReference>
<sequence>MRLPALMFDFGNVLAFFDYGIIYRKFGARLGLSAGAFQEMVEARGVKALLAEFEAGRLTPEEFSARVQEAVGLDIPFEEFVADWEDIFELNQPVAALVAELKAAGYTLLLGSNTNAIQSAFYRRRFRETIDHFDHVVLSHEALAMKPGRAFFDACVAAVGAPAGSCVFIDDVEENVQGARDAGLLGLVYRDPAGLVRDLLALDVAISTEGLGN</sequence>
<dbReference type="RefSeq" id="WP_277859380.1">
    <property type="nucleotide sequence ID" value="NZ_JARRAG010000001.1"/>
</dbReference>
<dbReference type="SFLD" id="SFLDG01129">
    <property type="entry name" value="C1.5:_HAD__Beta-PGM__Phosphata"/>
    <property type="match status" value="1"/>
</dbReference>
<dbReference type="Gene3D" id="3.40.50.1000">
    <property type="entry name" value="HAD superfamily/HAD-like"/>
    <property type="match status" value="1"/>
</dbReference>
<dbReference type="SFLD" id="SFLDS00003">
    <property type="entry name" value="Haloacid_Dehalogenase"/>
    <property type="match status" value="1"/>
</dbReference>
<comment type="caution">
    <text evidence="1">The sequence shown here is derived from an EMBL/GenBank/DDBJ whole genome shotgun (WGS) entry which is preliminary data.</text>
</comment>
<gene>
    <name evidence="1" type="ORF">PZE19_04525</name>
</gene>
<reference evidence="1 2" key="1">
    <citation type="submission" date="2023-03" db="EMBL/GenBank/DDBJ databases">
        <title>Paludisphaera mucosa sp. nov. a novel planctomycete from northern fen.</title>
        <authorList>
            <person name="Ivanova A."/>
        </authorList>
    </citation>
    <scope>NUCLEOTIDE SEQUENCE [LARGE SCALE GENOMIC DNA]</scope>
    <source>
        <strain evidence="1 2">Pla2</strain>
    </source>
</reference>
<dbReference type="PRINTS" id="PR00413">
    <property type="entry name" value="HADHALOGNASE"/>
</dbReference>
<dbReference type="NCBIfam" id="TIGR01509">
    <property type="entry name" value="HAD-SF-IA-v3"/>
    <property type="match status" value="1"/>
</dbReference>
<name>A0ABT6F612_9BACT</name>
<dbReference type="Pfam" id="PF00702">
    <property type="entry name" value="Hydrolase"/>
    <property type="match status" value="1"/>
</dbReference>
<evidence type="ECO:0000313" key="1">
    <source>
        <dbReference type="EMBL" id="MDG3003022.1"/>
    </source>
</evidence>
<dbReference type="InterPro" id="IPR023214">
    <property type="entry name" value="HAD_sf"/>
</dbReference>
<dbReference type="PANTHER" id="PTHR43611">
    <property type="entry name" value="ALPHA-D-GLUCOSE 1-PHOSPHATE PHOSPHATASE"/>
    <property type="match status" value="1"/>
</dbReference>
<evidence type="ECO:0000313" key="2">
    <source>
        <dbReference type="Proteomes" id="UP001216907"/>
    </source>
</evidence>
<dbReference type="CDD" id="cd02603">
    <property type="entry name" value="HAD_sEH-N_like"/>
    <property type="match status" value="1"/>
</dbReference>
<accession>A0ABT6F612</accession>
<dbReference type="Proteomes" id="UP001216907">
    <property type="component" value="Unassembled WGS sequence"/>
</dbReference>
<organism evidence="1 2">
    <name type="scientific">Paludisphaera mucosa</name>
    <dbReference type="NCBI Taxonomy" id="3030827"/>
    <lineage>
        <taxon>Bacteria</taxon>
        <taxon>Pseudomonadati</taxon>
        <taxon>Planctomycetota</taxon>
        <taxon>Planctomycetia</taxon>
        <taxon>Isosphaerales</taxon>
        <taxon>Isosphaeraceae</taxon>
        <taxon>Paludisphaera</taxon>
    </lineage>
</organism>
<dbReference type="SUPFAM" id="SSF56784">
    <property type="entry name" value="HAD-like"/>
    <property type="match status" value="1"/>
</dbReference>
<keyword evidence="2" id="KW-1185">Reference proteome</keyword>
<dbReference type="InterPro" id="IPR006439">
    <property type="entry name" value="HAD-SF_hydro_IA"/>
</dbReference>
<dbReference type="Gene3D" id="1.10.150.240">
    <property type="entry name" value="Putative phosphatase, domain 2"/>
    <property type="match status" value="1"/>
</dbReference>